<name>R0M8U0_STRMT</name>
<accession>R0M8U0</accession>
<gene>
    <name evidence="2" type="ORF">D065_08607</name>
</gene>
<dbReference type="Proteomes" id="UP000013315">
    <property type="component" value="Unassembled WGS sequence"/>
</dbReference>
<evidence type="ECO:0008006" key="4">
    <source>
        <dbReference type="Google" id="ProtNLM"/>
    </source>
</evidence>
<dbReference type="InterPro" id="IPR005915">
    <property type="entry name" value="Tandem_5TM"/>
</dbReference>
<evidence type="ECO:0000256" key="1">
    <source>
        <dbReference type="SAM" id="Phobius"/>
    </source>
</evidence>
<feature type="transmembrane region" description="Helical" evidence="1">
    <location>
        <begin position="153"/>
        <end position="171"/>
    </location>
</feature>
<dbReference type="Pfam" id="PF04276">
    <property type="entry name" value="DUF443"/>
    <property type="match status" value="1"/>
</dbReference>
<feature type="transmembrane region" description="Helical" evidence="1">
    <location>
        <begin position="67"/>
        <end position="87"/>
    </location>
</feature>
<keyword evidence="1" id="KW-0812">Transmembrane</keyword>
<evidence type="ECO:0000313" key="3">
    <source>
        <dbReference type="Proteomes" id="UP000013315"/>
    </source>
</evidence>
<evidence type="ECO:0000313" key="2">
    <source>
        <dbReference type="EMBL" id="EOB31441.1"/>
    </source>
</evidence>
<dbReference type="PATRIC" id="fig|1239793.3.peg.1683"/>
<dbReference type="EMBL" id="AQTU01000028">
    <property type="protein sequence ID" value="EOB31441.1"/>
    <property type="molecule type" value="Genomic_DNA"/>
</dbReference>
<protein>
    <recommendedName>
        <fullName evidence="4">Tandem five-TM protein</fullName>
    </recommendedName>
</protein>
<proteinExistence type="predicted"/>
<keyword evidence="1" id="KW-0472">Membrane</keyword>
<comment type="caution">
    <text evidence="2">The sequence shown here is derived from an EMBL/GenBank/DDBJ whole genome shotgun (WGS) entry which is preliminary data.</text>
</comment>
<keyword evidence="1" id="KW-1133">Transmembrane helix</keyword>
<sequence length="216" mass="24353">MINLKFKNANTMAYSIVEIENKKYIMDLGSMKGKSYFLGLMPNLITLDMIELTPSDDSFEIKSKTKIGTTTISIMVQPFVALLYRAMESAFISTGLSQQIFMKSILFVLSMILAYLGAVYYEKNSRRNALSRIPKNSKRYRVKFKPNGKRNPVLLFGFLLNIICLGFFMGISDGSEGAVLVINGLISTFFFFIARMPTIISSCRNKELIPVEIEGL</sequence>
<dbReference type="AlphaFoldDB" id="R0M8U0"/>
<feature type="transmembrane region" description="Helical" evidence="1">
    <location>
        <begin position="99"/>
        <end position="121"/>
    </location>
</feature>
<organism evidence="2 3">
    <name type="scientific">Streptococcus mitis 13/39</name>
    <dbReference type="NCBI Taxonomy" id="1239793"/>
    <lineage>
        <taxon>Bacteria</taxon>
        <taxon>Bacillati</taxon>
        <taxon>Bacillota</taxon>
        <taxon>Bacilli</taxon>
        <taxon>Lactobacillales</taxon>
        <taxon>Streptococcaceae</taxon>
        <taxon>Streptococcus</taxon>
        <taxon>Streptococcus mitis group</taxon>
    </lineage>
</organism>
<reference evidence="2 3" key="1">
    <citation type="submission" date="2013-04" db="EMBL/GenBank/DDBJ databases">
        <authorList>
            <person name="Ikryannikova L.N."/>
            <person name="Ilina E.N."/>
            <person name="Kostryukova E.S."/>
            <person name="Semashko T.A."/>
            <person name="Karpova I.Y.U."/>
            <person name="Larin A.K."/>
            <person name="Ischenko D.S."/>
            <person name="Alekseev D.G."/>
            <person name="Klimova E.A."/>
            <person name="Filimonova A.V."/>
            <person name="Savinova T.A."/>
            <person name="Filimonova O.Y.U."/>
            <person name="Dubovickaya V.A."/>
            <person name="Sidorenko S.V."/>
            <person name="Govorun V.M."/>
        </authorList>
    </citation>
    <scope>NUCLEOTIDE SEQUENCE [LARGE SCALE GENOMIC DNA]</scope>
    <source>
        <strain evidence="2 3">13/39</strain>
    </source>
</reference>
<feature type="transmembrane region" description="Helical" evidence="1">
    <location>
        <begin position="177"/>
        <end position="194"/>
    </location>
</feature>
<dbReference type="NCBIfam" id="TIGR01218">
    <property type="entry name" value="Gpos_tandem_5TM"/>
    <property type="match status" value="1"/>
</dbReference>